<organism evidence="4">
    <name type="scientific">bioreactor metagenome</name>
    <dbReference type="NCBI Taxonomy" id="1076179"/>
    <lineage>
        <taxon>unclassified sequences</taxon>
        <taxon>metagenomes</taxon>
        <taxon>ecological metagenomes</taxon>
    </lineage>
</organism>
<sequence>MRRQIASFLLWLSGWKLIGKPEPQMQKCIFIEAPHTSNWDFVWGCLGLWKLKVKPNFLIKKELFVFPLGGILRSLGGMPVDRGRSSNMVDQVVEMFNQKDRFSLVITPEGTRKLTPHWKKGFYYIATKANVPIYLAYLNYDKKEGGAGKIFYPTGDYEKDIMEIEEFYKDKIAKFPENFNLSKQNRNK</sequence>
<dbReference type="SUPFAM" id="SSF69593">
    <property type="entry name" value="Glycerol-3-phosphate (1)-acyltransferase"/>
    <property type="match status" value="1"/>
</dbReference>
<name>A0A644TT60_9ZZZZ</name>
<feature type="domain" description="Phospholipid/glycerol acyltransferase" evidence="3">
    <location>
        <begin position="29"/>
        <end position="141"/>
    </location>
</feature>
<dbReference type="AlphaFoldDB" id="A0A644TT60"/>
<gene>
    <name evidence="4" type="ORF">SDC9_15826</name>
</gene>
<dbReference type="PANTHER" id="PTHR10434:SF9">
    <property type="entry name" value="PHOSPHOLIPID_GLYCEROL ACYLTRANSFERASE DOMAIN-CONTAINING PROTEIN"/>
    <property type="match status" value="1"/>
</dbReference>
<evidence type="ECO:0000256" key="1">
    <source>
        <dbReference type="ARBA" id="ARBA00022679"/>
    </source>
</evidence>
<proteinExistence type="predicted"/>
<dbReference type="PANTHER" id="PTHR10434">
    <property type="entry name" value="1-ACYL-SN-GLYCEROL-3-PHOSPHATE ACYLTRANSFERASE"/>
    <property type="match status" value="1"/>
</dbReference>
<accession>A0A644TT60</accession>
<comment type="caution">
    <text evidence="4">The sequence shown here is derived from an EMBL/GenBank/DDBJ whole genome shotgun (WGS) entry which is preliminary data.</text>
</comment>
<dbReference type="EMBL" id="VSSQ01000051">
    <property type="protein sequence ID" value="MPL70075.1"/>
    <property type="molecule type" value="Genomic_DNA"/>
</dbReference>
<dbReference type="InterPro" id="IPR002123">
    <property type="entry name" value="Plipid/glycerol_acylTrfase"/>
</dbReference>
<dbReference type="SMART" id="SM00563">
    <property type="entry name" value="PlsC"/>
    <property type="match status" value="1"/>
</dbReference>
<dbReference type="Pfam" id="PF01553">
    <property type="entry name" value="Acyltransferase"/>
    <property type="match status" value="1"/>
</dbReference>
<keyword evidence="2" id="KW-0012">Acyltransferase</keyword>
<keyword evidence="1" id="KW-0808">Transferase</keyword>
<evidence type="ECO:0000256" key="2">
    <source>
        <dbReference type="ARBA" id="ARBA00023315"/>
    </source>
</evidence>
<dbReference type="GO" id="GO:0003841">
    <property type="term" value="F:1-acylglycerol-3-phosphate O-acyltransferase activity"/>
    <property type="evidence" value="ECO:0007669"/>
    <property type="project" value="TreeGrafter"/>
</dbReference>
<reference evidence="4" key="1">
    <citation type="submission" date="2019-08" db="EMBL/GenBank/DDBJ databases">
        <authorList>
            <person name="Kucharzyk K."/>
            <person name="Murdoch R.W."/>
            <person name="Higgins S."/>
            <person name="Loffler F."/>
        </authorList>
    </citation>
    <scope>NUCLEOTIDE SEQUENCE</scope>
</reference>
<protein>
    <recommendedName>
        <fullName evidence="3">Phospholipid/glycerol acyltransferase domain-containing protein</fullName>
    </recommendedName>
</protein>
<evidence type="ECO:0000259" key="3">
    <source>
        <dbReference type="SMART" id="SM00563"/>
    </source>
</evidence>
<evidence type="ECO:0000313" key="4">
    <source>
        <dbReference type="EMBL" id="MPL70075.1"/>
    </source>
</evidence>
<dbReference type="GO" id="GO:0006654">
    <property type="term" value="P:phosphatidic acid biosynthetic process"/>
    <property type="evidence" value="ECO:0007669"/>
    <property type="project" value="TreeGrafter"/>
</dbReference>
<dbReference type="CDD" id="cd07988">
    <property type="entry name" value="LPLAT_ABO13168-like"/>
    <property type="match status" value="1"/>
</dbReference>